<dbReference type="AlphaFoldDB" id="A0A974A1I5"/>
<comment type="caution">
    <text evidence="1">The sequence shown here is derived from an EMBL/GenBank/DDBJ whole genome shotgun (WGS) entry which is preliminary data.</text>
</comment>
<accession>A0A974A1I5</accession>
<sequence>MASKVEIIDTTDVVPISPLTPRALRRAIVDEVAIAHGVDPGLIENGNRTQQVVDARAEVARRLRAMGMSEQRVADVMHIQLKTARTYLGTLTARRPYAPRYDFFAFKTGDNDATDC</sequence>
<protein>
    <submittedName>
        <fullName evidence="1">Uncharacterized protein</fullName>
    </submittedName>
</protein>
<proteinExistence type="predicted"/>
<organism evidence="1">
    <name type="scientific">Bradyrhizobium septentrionale</name>
    <dbReference type="NCBI Taxonomy" id="1404411"/>
    <lineage>
        <taxon>Bacteria</taxon>
        <taxon>Pseudomonadati</taxon>
        <taxon>Pseudomonadota</taxon>
        <taxon>Alphaproteobacteria</taxon>
        <taxon>Hyphomicrobiales</taxon>
        <taxon>Nitrobacteraceae</taxon>
        <taxon>Bradyrhizobium</taxon>
    </lineage>
</organism>
<name>A0A974A1I5_9BRAD</name>
<gene>
    <name evidence="1" type="ORF">HAP48_018900</name>
</gene>
<reference evidence="1" key="1">
    <citation type="submission" date="2020-06" db="EMBL/GenBank/DDBJ databases">
        <title>Whole Genome Sequence of Bradyrhizobium sp. Strain 1S1.</title>
        <authorList>
            <person name="Bromfield E.S.P."/>
            <person name="Cloutier S."/>
        </authorList>
    </citation>
    <scope>NUCLEOTIDE SEQUENCE [LARGE SCALE GENOMIC DNA]</scope>
    <source>
        <strain evidence="1">1S1</strain>
    </source>
</reference>
<evidence type="ECO:0000313" key="1">
    <source>
        <dbReference type="EMBL" id="NVI44983.1"/>
    </source>
</evidence>
<dbReference type="RefSeq" id="WP_166204404.1">
    <property type="nucleotide sequence ID" value="NZ_CP088285.1"/>
</dbReference>
<dbReference type="EMBL" id="JAAOLE020000001">
    <property type="protein sequence ID" value="NVI44983.1"/>
    <property type="molecule type" value="Genomic_DNA"/>
</dbReference>